<evidence type="ECO:0000313" key="3">
    <source>
        <dbReference type="EMBL" id="MCU9848061.1"/>
    </source>
</evidence>
<dbReference type="Proteomes" id="UP001209535">
    <property type="component" value="Unassembled WGS sequence"/>
</dbReference>
<dbReference type="NCBIfam" id="TIGR02786">
    <property type="entry name" value="addB_alphas"/>
    <property type="match status" value="1"/>
</dbReference>
<organism evidence="3 4">
    <name type="scientific">Albidovulum salinarum</name>
    <dbReference type="NCBI Taxonomy" id="2984153"/>
    <lineage>
        <taxon>Bacteria</taxon>
        <taxon>Pseudomonadati</taxon>
        <taxon>Pseudomonadota</taxon>
        <taxon>Alphaproteobacteria</taxon>
        <taxon>Rhodobacterales</taxon>
        <taxon>Paracoccaceae</taxon>
        <taxon>Albidovulum</taxon>
    </lineage>
</organism>
<dbReference type="InterPro" id="IPR027417">
    <property type="entry name" value="P-loop_NTPase"/>
</dbReference>
<dbReference type="InterPro" id="IPR038726">
    <property type="entry name" value="PDDEXK_AddAB-type"/>
</dbReference>
<dbReference type="InterPro" id="IPR014153">
    <property type="entry name" value="Ds_break_AddB"/>
</dbReference>
<keyword evidence="4" id="KW-1185">Reference proteome</keyword>
<protein>
    <submittedName>
        <fullName evidence="3">Double-strand break repair protein AddB</fullName>
    </submittedName>
</protein>
<gene>
    <name evidence="3" type="primary">addB</name>
    <name evidence="3" type="ORF">OEZ60_08585</name>
</gene>
<comment type="caution">
    <text evidence="3">The sequence shown here is derived from an EMBL/GenBank/DDBJ whole genome shotgun (WGS) entry which is preliminary data.</text>
</comment>
<feature type="domain" description="PD-(D/E)XK endonuclease-like" evidence="2">
    <location>
        <begin position="713"/>
        <end position="910"/>
    </location>
</feature>
<dbReference type="InterPro" id="IPR011604">
    <property type="entry name" value="PDDEXK-like_dom_sf"/>
</dbReference>
<name>A0ABT2X289_9RHOB</name>
<dbReference type="RefSeq" id="WP_263335109.1">
    <property type="nucleotide sequence ID" value="NZ_JAOVQO010000007.1"/>
</dbReference>
<evidence type="ECO:0000256" key="1">
    <source>
        <dbReference type="SAM" id="MobiDB-lite"/>
    </source>
</evidence>
<dbReference type="Gene3D" id="3.90.320.10">
    <property type="match status" value="1"/>
</dbReference>
<evidence type="ECO:0000313" key="4">
    <source>
        <dbReference type="Proteomes" id="UP001209535"/>
    </source>
</evidence>
<evidence type="ECO:0000259" key="2">
    <source>
        <dbReference type="Pfam" id="PF12705"/>
    </source>
</evidence>
<dbReference type="SUPFAM" id="SSF52540">
    <property type="entry name" value="P-loop containing nucleoside triphosphate hydrolases"/>
    <property type="match status" value="1"/>
</dbReference>
<feature type="region of interest" description="Disordered" evidence="1">
    <location>
        <begin position="689"/>
        <end position="710"/>
    </location>
</feature>
<dbReference type="EMBL" id="JAOVQO010000007">
    <property type="protein sequence ID" value="MCU9848061.1"/>
    <property type="molecule type" value="Genomic_DNA"/>
</dbReference>
<proteinExistence type="predicted"/>
<dbReference type="Pfam" id="PF12705">
    <property type="entry name" value="PDDEXK_1"/>
    <property type="match status" value="1"/>
</dbReference>
<accession>A0ABT2X289</accession>
<reference evidence="3 4" key="1">
    <citation type="submission" date="2022-10" db="EMBL/GenBank/DDBJ databases">
        <title>Defluviimonas sp. nov., isolated from ocean surface sediments.</title>
        <authorList>
            <person name="He W."/>
            <person name="Wang L."/>
            <person name="Zhang D.-F."/>
        </authorList>
    </citation>
    <scope>NUCLEOTIDE SEQUENCE [LARGE SCALE GENOMIC DNA]</scope>
    <source>
        <strain evidence="3 4">WL0024</strain>
    </source>
</reference>
<sequence>MFEPSATPRLFGLPPGADFPAALVSGLVAKMADQPPAAMARVTLYLNTGRMLRRVRAEFDRHGARFLPRLRLVTDLGRDPLAGLPPPVPALRRRLELAQLVAGLLARQPDFASGTAAIDLADSLARLMAEMQGEGVAPAVLEAPDLAENHAAHWERSLAFIRIVARYFADDAVPDAEARQRRIVEALAERWAKAPPEDPVLIAGSTGSRGATLALMAAVARLPQGAVVLPGVDFDMTDAAWNSLSYGRIPAEDHPQYRFLKLVETLGLPPGAIRSWPGAAPDPARNRLISLALRPAPVTDQWMAEGANLGPLAPTVERLSLIEAPSPRAEAVAIALRLRRAAEEGQRAALISPDRMLTRRVAAALDRWGILPDDSAGQPLAQSAPGRFLRHVAGLLGRRLSAEALLILLKHPLTATGSHLRGDHLRFTRDLELKLRRSGPPFPEGADLRSWAEARGEAERIAWADWIGGWIAGLDAGRKRPLSAWTETFLALAGKIAAGPGGSIGDSELWREEAGRVALAAMEELRREARHGGDYGPAEFADLIAALLGQGTVRRIEGTHPLIAIWGTLEARVQGADLVILAGLNEGIWPALPAPDPWLSRQMRLKAGLLLPERQVGLSAHDFQQAVGAPEVILSRSIRDDEAETVPSRWLARLTNLLDGLPEQGGKEALADMRARGAGWLGLAAALEAPETATDPARRPAPRPPVDDRPRELAVTGIRTLIRDPYAIYARYMLRLKPLDPLRATPDARQRGQVLHRIVEEFIRSRPEGETEVAARARLMALAETILGEEIPWPSAQRIWLAKLGRVADSFVAAESRREARGVPVILEKKGSVPLESGRFTLSAKPDRIDLLDDGSVHIYDYKTGRPPSDKQEEAFEKQLLLEAAMAERGGFADLGPRAVEGATYIWLGGDGGEKPSKIDDAVIARAWAELERLIASYRRRETGYASRRAVFEARRDGDYDHLARFGEWEMGDGPEPEDVG</sequence>